<dbReference type="SUPFAM" id="SSF54637">
    <property type="entry name" value="Thioesterase/thiol ester dehydrase-isomerase"/>
    <property type="match status" value="1"/>
</dbReference>
<dbReference type="RefSeq" id="WP_213115944.1">
    <property type="nucleotide sequence ID" value="NZ_JAGYPF010000001.1"/>
</dbReference>
<protein>
    <submittedName>
        <fullName evidence="2">PaaI family thioesterase</fullName>
    </submittedName>
</protein>
<comment type="caution">
    <text evidence="2">The sequence shown here is derived from an EMBL/GenBank/DDBJ whole genome shotgun (WGS) entry which is preliminary data.</text>
</comment>
<evidence type="ECO:0000313" key="2">
    <source>
        <dbReference type="EMBL" id="MBS4211427.1"/>
    </source>
</evidence>
<accession>A0A942U349</accession>
<evidence type="ECO:0000313" key="3">
    <source>
        <dbReference type="Proteomes" id="UP000679749"/>
    </source>
</evidence>
<dbReference type="EMBL" id="JAGYPF010000001">
    <property type="protein sequence ID" value="MBS4211427.1"/>
    <property type="molecule type" value="Genomic_DNA"/>
</dbReference>
<name>A0A942U349_9BACI</name>
<sequence>MKLPVTRSTFFEYLGFNSTKTDTFHLDLPLQAILLQDDGTVHPGVFSTMLDISMGATASLETNSFATTIHLNVSFFDLSPKENYHAKTNIVNIEGKVITAEGIVYGQDGAVAAKAIGMFKASPIKQ</sequence>
<feature type="domain" description="Thioesterase" evidence="1">
    <location>
        <begin position="39"/>
        <end position="112"/>
    </location>
</feature>
<gene>
    <name evidence="2" type="ORF">KHA99_03015</name>
</gene>
<organism evidence="2 3">
    <name type="scientific">Neobacillus rhizophilus</name>
    <dbReference type="NCBI Taxonomy" id="2833579"/>
    <lineage>
        <taxon>Bacteria</taxon>
        <taxon>Bacillati</taxon>
        <taxon>Bacillota</taxon>
        <taxon>Bacilli</taxon>
        <taxon>Bacillales</taxon>
        <taxon>Bacillaceae</taxon>
        <taxon>Neobacillus</taxon>
    </lineage>
</organism>
<proteinExistence type="predicted"/>
<dbReference type="Proteomes" id="UP000679749">
    <property type="component" value="Unassembled WGS sequence"/>
</dbReference>
<dbReference type="InterPro" id="IPR006683">
    <property type="entry name" value="Thioestr_dom"/>
</dbReference>
<dbReference type="Pfam" id="PF03061">
    <property type="entry name" value="4HBT"/>
    <property type="match status" value="1"/>
</dbReference>
<dbReference type="Gene3D" id="3.10.129.10">
    <property type="entry name" value="Hotdog Thioesterase"/>
    <property type="match status" value="1"/>
</dbReference>
<keyword evidence="3" id="KW-1185">Reference proteome</keyword>
<dbReference type="CDD" id="cd03443">
    <property type="entry name" value="PaaI_thioesterase"/>
    <property type="match status" value="1"/>
</dbReference>
<reference evidence="2" key="1">
    <citation type="submission" date="2021-05" db="EMBL/GenBank/DDBJ databases">
        <title>Novel Bacillus species.</title>
        <authorList>
            <person name="Liu G."/>
        </authorList>
    </citation>
    <scope>NUCLEOTIDE SEQUENCE</scope>
    <source>
        <strain evidence="2">FJAT-49825</strain>
    </source>
</reference>
<evidence type="ECO:0000259" key="1">
    <source>
        <dbReference type="Pfam" id="PF03061"/>
    </source>
</evidence>
<dbReference type="InterPro" id="IPR029069">
    <property type="entry name" value="HotDog_dom_sf"/>
</dbReference>
<dbReference type="AlphaFoldDB" id="A0A942U349"/>